<dbReference type="AlphaFoldDB" id="C7MET7"/>
<name>C7MET7_BRAFD</name>
<keyword evidence="2" id="KW-1185">Reference proteome</keyword>
<dbReference type="STRING" id="446465.Bfae_22940"/>
<protein>
    <submittedName>
        <fullName evidence="1">Uncharacterized protein</fullName>
    </submittedName>
</protein>
<reference evidence="1 2" key="1">
    <citation type="journal article" date="2009" name="Stand. Genomic Sci.">
        <title>Complete genome sequence of Brachybacterium faecium type strain (Schefferle 6-10).</title>
        <authorList>
            <person name="Lapidus A."/>
            <person name="Pukall R."/>
            <person name="Labuttii K."/>
            <person name="Copeland A."/>
            <person name="Del Rio T.G."/>
            <person name="Nolan M."/>
            <person name="Chen F."/>
            <person name="Lucas S."/>
            <person name="Tice H."/>
            <person name="Cheng J.F."/>
            <person name="Bruce D."/>
            <person name="Goodwin L."/>
            <person name="Pitluck S."/>
            <person name="Rohde M."/>
            <person name="Goker M."/>
            <person name="Pati A."/>
            <person name="Ivanova N."/>
            <person name="Mavrommatis K."/>
            <person name="Chen A."/>
            <person name="Palaniappan K."/>
            <person name="D'haeseleer P."/>
            <person name="Chain P."/>
            <person name="Bristow J."/>
            <person name="Eisen J.A."/>
            <person name="Markowitz V."/>
            <person name="Hugenholtz P."/>
            <person name="Kyrpides N.C."/>
            <person name="Klenk H.P."/>
        </authorList>
    </citation>
    <scope>NUCLEOTIDE SEQUENCE [LARGE SCALE GENOMIC DNA]</scope>
    <source>
        <strain evidence="2">ATCC 43885 / DSM 4810 / JCM 11609 / LMG 19847 / NBRC 14762 / NCIMB 9860 / 6-10</strain>
    </source>
</reference>
<gene>
    <name evidence="1" type="ordered locus">Bfae_22940</name>
</gene>
<proteinExistence type="predicted"/>
<dbReference type="Proteomes" id="UP000001919">
    <property type="component" value="Chromosome"/>
</dbReference>
<organism evidence="1 2">
    <name type="scientific">Brachybacterium faecium (strain ATCC 43885 / DSM 4810 / JCM 11609 / LMG 19847 / NBRC 14762 / NCIMB 9860 / 6-10)</name>
    <dbReference type="NCBI Taxonomy" id="446465"/>
    <lineage>
        <taxon>Bacteria</taxon>
        <taxon>Bacillati</taxon>
        <taxon>Actinomycetota</taxon>
        <taxon>Actinomycetes</taxon>
        <taxon>Micrococcales</taxon>
        <taxon>Dermabacteraceae</taxon>
        <taxon>Brachybacterium</taxon>
    </lineage>
</organism>
<accession>C7MET7</accession>
<dbReference type="EMBL" id="CP001643">
    <property type="protein sequence ID" value="ACU86087.1"/>
    <property type="molecule type" value="Genomic_DNA"/>
</dbReference>
<sequence length="148" mass="15768">MFLRALVLLPRTAQAEASQGYELMSEEFTRLSGADAEALDVDVGAPLGTVRTVTCAVEPSDRGGFVADRRNDCTLRELEVRAVPQDAPEGADRAGTRLRDAQAPPDGARLLVVVRHARISSSSLGCLPLPVFCEPTADEPQLPDALKG</sequence>
<dbReference type="OrthoDB" id="9860674at2"/>
<dbReference type="HOGENOM" id="CLU_1755338_0_0_11"/>
<dbReference type="PATRIC" id="fig|446465.5.peg.2267"/>
<evidence type="ECO:0000313" key="2">
    <source>
        <dbReference type="Proteomes" id="UP000001919"/>
    </source>
</evidence>
<dbReference type="KEGG" id="bfa:Bfae_22940"/>
<evidence type="ECO:0000313" key="1">
    <source>
        <dbReference type="EMBL" id="ACU86087.1"/>
    </source>
</evidence>